<dbReference type="EMBL" id="CM042054">
    <property type="protein sequence ID" value="KAI3707209.1"/>
    <property type="molecule type" value="Genomic_DNA"/>
</dbReference>
<gene>
    <name evidence="1" type="ORF">L6452_25526</name>
</gene>
<dbReference type="Proteomes" id="UP001055879">
    <property type="component" value="Linkage Group LG08"/>
</dbReference>
<name>A0ACB9AB34_ARCLA</name>
<evidence type="ECO:0000313" key="2">
    <source>
        <dbReference type="Proteomes" id="UP001055879"/>
    </source>
</evidence>
<reference evidence="2" key="1">
    <citation type="journal article" date="2022" name="Mol. Ecol. Resour.">
        <title>The genomes of chicory, endive, great burdock and yacon provide insights into Asteraceae palaeo-polyploidization history and plant inulin production.</title>
        <authorList>
            <person name="Fan W."/>
            <person name="Wang S."/>
            <person name="Wang H."/>
            <person name="Wang A."/>
            <person name="Jiang F."/>
            <person name="Liu H."/>
            <person name="Zhao H."/>
            <person name="Xu D."/>
            <person name="Zhang Y."/>
        </authorList>
    </citation>
    <scope>NUCLEOTIDE SEQUENCE [LARGE SCALE GENOMIC DNA]</scope>
    <source>
        <strain evidence="2">cv. Niubang</strain>
    </source>
</reference>
<keyword evidence="2" id="KW-1185">Reference proteome</keyword>
<reference evidence="1 2" key="2">
    <citation type="journal article" date="2022" name="Mol. Ecol. Resour.">
        <title>The genomes of chicory, endive, great burdock and yacon provide insights into Asteraceae paleo-polyploidization history and plant inulin production.</title>
        <authorList>
            <person name="Fan W."/>
            <person name="Wang S."/>
            <person name="Wang H."/>
            <person name="Wang A."/>
            <person name="Jiang F."/>
            <person name="Liu H."/>
            <person name="Zhao H."/>
            <person name="Xu D."/>
            <person name="Zhang Y."/>
        </authorList>
    </citation>
    <scope>NUCLEOTIDE SEQUENCE [LARGE SCALE GENOMIC DNA]</scope>
    <source>
        <strain evidence="2">cv. Niubang</strain>
    </source>
</reference>
<evidence type="ECO:0000313" key="1">
    <source>
        <dbReference type="EMBL" id="KAI3707209.1"/>
    </source>
</evidence>
<proteinExistence type="predicted"/>
<comment type="caution">
    <text evidence="1">The sequence shown here is derived from an EMBL/GenBank/DDBJ whole genome shotgun (WGS) entry which is preliminary data.</text>
</comment>
<sequence>MASSSSVPSTPNHHHVSKASSGGSSSSSDTTKAARTLYAMQFHDCSDDAMITNPYHPPAVTSSKIRKMTFKLRENEYVIEDPVGAPSAQVGEEEEEMRKQDLFKRMVVKKAKKKNGGRSLKKLIARIGGSEPVLVIEKRLTYTDGNRKQGRLLIPKVQVKNDEFLTQPEKAKIGRKEDLPVWVFDPKHEKSTLTFGLCMMNNNTNYALKNKWNKVAEANKWKEGTVLQVWTFRVHLQLCFALVRVRA</sequence>
<protein>
    <submittedName>
        <fullName evidence="1">Uncharacterized protein</fullName>
    </submittedName>
</protein>
<accession>A0ACB9AB34</accession>
<organism evidence="1 2">
    <name type="scientific">Arctium lappa</name>
    <name type="common">Greater burdock</name>
    <name type="synonym">Lappa major</name>
    <dbReference type="NCBI Taxonomy" id="4217"/>
    <lineage>
        <taxon>Eukaryota</taxon>
        <taxon>Viridiplantae</taxon>
        <taxon>Streptophyta</taxon>
        <taxon>Embryophyta</taxon>
        <taxon>Tracheophyta</taxon>
        <taxon>Spermatophyta</taxon>
        <taxon>Magnoliopsida</taxon>
        <taxon>eudicotyledons</taxon>
        <taxon>Gunneridae</taxon>
        <taxon>Pentapetalae</taxon>
        <taxon>asterids</taxon>
        <taxon>campanulids</taxon>
        <taxon>Asterales</taxon>
        <taxon>Asteraceae</taxon>
        <taxon>Carduoideae</taxon>
        <taxon>Cardueae</taxon>
        <taxon>Arctiinae</taxon>
        <taxon>Arctium</taxon>
    </lineage>
</organism>